<evidence type="ECO:0000313" key="3">
    <source>
        <dbReference type="Proteomes" id="UP001175353"/>
    </source>
</evidence>
<evidence type="ECO:0000256" key="1">
    <source>
        <dbReference type="SAM" id="MobiDB-lite"/>
    </source>
</evidence>
<dbReference type="EMBL" id="JAUJLE010000150">
    <property type="protein sequence ID" value="KAK0974854.1"/>
    <property type="molecule type" value="Genomic_DNA"/>
</dbReference>
<feature type="region of interest" description="Disordered" evidence="1">
    <location>
        <begin position="1"/>
        <end position="75"/>
    </location>
</feature>
<gene>
    <name evidence="2" type="ORF">LTR91_014192</name>
</gene>
<comment type="caution">
    <text evidence="2">The sequence shown here is derived from an EMBL/GenBank/DDBJ whole genome shotgun (WGS) entry which is preliminary data.</text>
</comment>
<protein>
    <submittedName>
        <fullName evidence="2">Uncharacterized protein</fullName>
    </submittedName>
</protein>
<name>A0AAN6KCC6_9PEZI</name>
<proteinExistence type="predicted"/>
<accession>A0AAN6KCC6</accession>
<feature type="region of interest" description="Disordered" evidence="1">
    <location>
        <begin position="162"/>
        <end position="206"/>
    </location>
</feature>
<feature type="compositionally biased region" description="Acidic residues" evidence="1">
    <location>
        <begin position="188"/>
        <end position="197"/>
    </location>
</feature>
<sequence length="206" mass="20928">MDSIQHICNKLTAERAHHRQSLSTATTPPPPYTPSDTTDAGNDSDNDDSDDEPDDIPAPNKPTTMSSSSSPPPLTLTINAAHQIQGSNNLVPTSPSILADARNFSALLLAAVQQLNASAAEGGKKGVRVDLTINCGVTVVGDRNVIGNVGLRARAGVAGQGGEGGGVGAMANAPERATAGGAKRRAEDEGDAVDGGEPEAKRICSA</sequence>
<feature type="compositionally biased region" description="Acidic residues" evidence="1">
    <location>
        <begin position="42"/>
        <end position="55"/>
    </location>
</feature>
<dbReference type="AlphaFoldDB" id="A0AAN6KCC6"/>
<reference evidence="2" key="1">
    <citation type="submission" date="2023-06" db="EMBL/GenBank/DDBJ databases">
        <title>Black Yeasts Isolated from many extreme environments.</title>
        <authorList>
            <person name="Coleine C."/>
            <person name="Stajich J.E."/>
            <person name="Selbmann L."/>
        </authorList>
    </citation>
    <scope>NUCLEOTIDE SEQUENCE</scope>
    <source>
        <strain evidence="2">CCFEE 5200</strain>
    </source>
</reference>
<organism evidence="2 3">
    <name type="scientific">Friedmanniomyces endolithicus</name>
    <dbReference type="NCBI Taxonomy" id="329885"/>
    <lineage>
        <taxon>Eukaryota</taxon>
        <taxon>Fungi</taxon>
        <taxon>Dikarya</taxon>
        <taxon>Ascomycota</taxon>
        <taxon>Pezizomycotina</taxon>
        <taxon>Dothideomycetes</taxon>
        <taxon>Dothideomycetidae</taxon>
        <taxon>Mycosphaerellales</taxon>
        <taxon>Teratosphaeriaceae</taxon>
        <taxon>Friedmanniomyces</taxon>
    </lineage>
</organism>
<evidence type="ECO:0000313" key="2">
    <source>
        <dbReference type="EMBL" id="KAK0974854.1"/>
    </source>
</evidence>
<dbReference type="Proteomes" id="UP001175353">
    <property type="component" value="Unassembled WGS sequence"/>
</dbReference>
<keyword evidence="3" id="KW-1185">Reference proteome</keyword>